<name>A0A0H4XWJ1_9POXV</name>
<gene>
    <name evidence="1" type="ORF">SGPV057</name>
</gene>
<dbReference type="KEGG" id="vg:25392224"/>
<evidence type="ECO:0000313" key="1">
    <source>
        <dbReference type="EMBL" id="AKR04181.1"/>
    </source>
</evidence>
<dbReference type="RefSeq" id="YP_009162429.1">
    <property type="nucleotide sequence ID" value="NC_027707.1"/>
</dbReference>
<dbReference type="Proteomes" id="UP000105007">
    <property type="component" value="Segment"/>
</dbReference>
<reference evidence="1 2" key="1">
    <citation type="journal article" date="2015" name="J. Virol.">
        <title>Salmon gill poxvirus, the deepest representative of the Chordopoxvirinae.</title>
        <authorList>
            <person name="Gjessing M.C."/>
            <person name="Yutin N."/>
            <person name="Tengs T."/>
            <person name="Senkevich T."/>
            <person name="Koonin E.V."/>
            <person name="Ronning H.P."/>
            <person name="Alarson M."/>
            <person name="Ylving S."/>
            <person name="Lie K.-I."/>
            <person name="Saure B."/>
            <person name="Tran L."/>
            <person name="Moss B."/>
            <person name="Dale O.B."/>
        </authorList>
    </citation>
    <scope>NUCLEOTIDE SEQUENCE [LARGE SCALE GENOMIC DNA]</scope>
    <source>
        <strain evidence="1">2012-04-F277-L3G</strain>
    </source>
</reference>
<accession>A0A0H4XWJ1</accession>
<proteinExistence type="predicted"/>
<evidence type="ECO:0000313" key="2">
    <source>
        <dbReference type="Proteomes" id="UP000105007"/>
    </source>
</evidence>
<organism evidence="1 2">
    <name type="scientific">Salmon gill poxvirus</name>
    <dbReference type="NCBI Taxonomy" id="1680908"/>
    <lineage>
        <taxon>Viruses</taxon>
        <taxon>Varidnaviria</taxon>
        <taxon>Bamfordvirae</taxon>
        <taxon>Nucleocytoviricota</taxon>
        <taxon>Pokkesviricetes</taxon>
        <taxon>Chitovirales</taxon>
        <taxon>Poxviridae</taxon>
        <taxon>Chordopoxvirinae</taxon>
        <taxon>Salmonpoxvirus</taxon>
        <taxon>Salmonpoxvirus gillpox</taxon>
        <taxon>Salmon gillpox virus</taxon>
    </lineage>
</organism>
<sequence length="384" mass="44351">MGQDKKYITYDLWTITDQNNLIPSSELCDKIMYCVLTSFFIKPNQELNCSIKALKGDPWTDFQKQLISGRNDSDGNLLVGYSNENEFLILHGLSRYIFTENLTYVVHLVITQETNISSVIGFQHVINKDDHVETRHHWIKLDLHKLRDKFVKTDMRSFDVIPHFIIPQVDLCELICGENFGVVECKSDTIFVKDRLSSPIHLEYPFTFKNFNFSGMDYFSSYSSKGVSLTKGKIDNNIVPTICFKGVVGPQHHVDMLKSDFLNYVLDVFSIEDIEYNQLTAYQLNIIMKEIKCNELKSYIEYTDSVITGYRHRITESVILIIEYIDKNNNKTIIGGPLLHTHLGDHSLRIQKNYIKYVDKTKKIPCLKIQSSQSGNSVLKWLSS</sequence>
<protein>
    <submittedName>
        <fullName evidence="1">Uncharacterized protein</fullName>
    </submittedName>
</protein>
<dbReference type="EMBL" id="KT159937">
    <property type="protein sequence ID" value="AKR04181.1"/>
    <property type="molecule type" value="Genomic_DNA"/>
</dbReference>
<keyword evidence="2" id="KW-1185">Reference proteome</keyword>
<dbReference type="GeneID" id="25392224"/>